<dbReference type="RefSeq" id="WP_259543844.1">
    <property type="nucleotide sequence ID" value="NZ_JANLCJ010000716.1"/>
</dbReference>
<evidence type="ECO:0000256" key="2">
    <source>
        <dbReference type="ARBA" id="ARBA00022679"/>
    </source>
</evidence>
<keyword evidence="2" id="KW-0808">Transferase</keyword>
<dbReference type="InterPro" id="IPR005946">
    <property type="entry name" value="Rib-P_diPkinase"/>
</dbReference>
<keyword evidence="8" id="KW-0328">Glycosyltransferase</keyword>
<evidence type="ECO:0000313" key="9">
    <source>
        <dbReference type="Proteomes" id="UP001165586"/>
    </source>
</evidence>
<evidence type="ECO:0000256" key="1">
    <source>
        <dbReference type="ARBA" id="ARBA00013247"/>
    </source>
</evidence>
<protein>
    <recommendedName>
        <fullName evidence="1">ribose-phosphate diphosphokinase</fullName>
        <ecNumber evidence="1">2.7.6.1</ecNumber>
    </recommendedName>
</protein>
<proteinExistence type="predicted"/>
<sequence>KGWADVIVAPDAGAAKKTLKAAKVLGFDPNSILYMEKVRDVTNGNITGSRILGDTSNLCDFDALIVDDLCDGGGTFIQAAQSLYDAGATSVGLFVTHGIFSRGYQPLLDAGIDRIWTTDSITTGNPEHKQVTVFKSRHITNEYFLRQEA</sequence>
<gene>
    <name evidence="8" type="ORF">N1032_27325</name>
</gene>
<dbReference type="Proteomes" id="UP001165586">
    <property type="component" value="Unassembled WGS sequence"/>
</dbReference>
<dbReference type="GO" id="GO:0016757">
    <property type="term" value="F:glycosyltransferase activity"/>
    <property type="evidence" value="ECO:0007669"/>
    <property type="project" value="UniProtKB-KW"/>
</dbReference>
<evidence type="ECO:0000256" key="3">
    <source>
        <dbReference type="ARBA" id="ARBA00022741"/>
    </source>
</evidence>
<feature type="non-terminal residue" evidence="8">
    <location>
        <position position="1"/>
    </location>
</feature>
<dbReference type="InterPro" id="IPR029057">
    <property type="entry name" value="PRTase-like"/>
</dbReference>
<dbReference type="CDD" id="cd06223">
    <property type="entry name" value="PRTases_typeI"/>
    <property type="match status" value="1"/>
</dbReference>
<accession>A0ABT2HBX2</accession>
<comment type="catalytic activity">
    <reaction evidence="6">
        <text>D-ribose 5-phosphate + ATP = 5-phospho-alpha-D-ribose 1-diphosphate + AMP + H(+)</text>
        <dbReference type="Rhea" id="RHEA:15609"/>
        <dbReference type="ChEBI" id="CHEBI:15378"/>
        <dbReference type="ChEBI" id="CHEBI:30616"/>
        <dbReference type="ChEBI" id="CHEBI:58017"/>
        <dbReference type="ChEBI" id="CHEBI:78346"/>
        <dbReference type="ChEBI" id="CHEBI:456215"/>
        <dbReference type="EC" id="2.7.6.1"/>
    </reaction>
</comment>
<reference evidence="8" key="1">
    <citation type="submission" date="2022-08" db="EMBL/GenBank/DDBJ databases">
        <authorList>
            <person name="Deng Y."/>
            <person name="Han X.-F."/>
            <person name="Zhang Y.-Q."/>
        </authorList>
    </citation>
    <scope>NUCLEOTIDE SEQUENCE</scope>
    <source>
        <strain evidence="8">CPCC 203386</strain>
    </source>
</reference>
<evidence type="ECO:0000313" key="8">
    <source>
        <dbReference type="EMBL" id="MCS5737446.1"/>
    </source>
</evidence>
<keyword evidence="9" id="KW-1185">Reference proteome</keyword>
<dbReference type="PANTHER" id="PTHR10210">
    <property type="entry name" value="RIBOSE-PHOSPHATE DIPHOSPHOKINASE FAMILY MEMBER"/>
    <property type="match status" value="1"/>
</dbReference>
<evidence type="ECO:0000259" key="7">
    <source>
        <dbReference type="Pfam" id="PF00156"/>
    </source>
</evidence>
<dbReference type="EMBL" id="JANLCJ010000716">
    <property type="protein sequence ID" value="MCS5737446.1"/>
    <property type="molecule type" value="Genomic_DNA"/>
</dbReference>
<keyword evidence="4" id="KW-0418">Kinase</keyword>
<organism evidence="8 9">
    <name type="scientific">Herbiconiux daphne</name>
    <dbReference type="NCBI Taxonomy" id="2970914"/>
    <lineage>
        <taxon>Bacteria</taxon>
        <taxon>Bacillati</taxon>
        <taxon>Actinomycetota</taxon>
        <taxon>Actinomycetes</taxon>
        <taxon>Micrococcales</taxon>
        <taxon>Microbacteriaceae</taxon>
        <taxon>Herbiconiux</taxon>
    </lineage>
</organism>
<dbReference type="EC" id="2.7.6.1" evidence="1"/>
<comment type="caution">
    <text evidence="8">The sequence shown here is derived from an EMBL/GenBank/DDBJ whole genome shotgun (WGS) entry which is preliminary data.</text>
</comment>
<keyword evidence="5" id="KW-0067">ATP-binding</keyword>
<feature type="domain" description="Phosphoribosyltransferase" evidence="7">
    <location>
        <begin position="5"/>
        <end position="97"/>
    </location>
</feature>
<evidence type="ECO:0000256" key="4">
    <source>
        <dbReference type="ARBA" id="ARBA00022777"/>
    </source>
</evidence>
<evidence type="ECO:0000256" key="5">
    <source>
        <dbReference type="ARBA" id="ARBA00022840"/>
    </source>
</evidence>
<dbReference type="Pfam" id="PF00156">
    <property type="entry name" value="Pribosyltran"/>
    <property type="match status" value="1"/>
</dbReference>
<evidence type="ECO:0000256" key="6">
    <source>
        <dbReference type="ARBA" id="ARBA00049535"/>
    </source>
</evidence>
<keyword evidence="3" id="KW-0547">Nucleotide-binding</keyword>
<dbReference type="SUPFAM" id="SSF53271">
    <property type="entry name" value="PRTase-like"/>
    <property type="match status" value="1"/>
</dbReference>
<name>A0ABT2HBX2_9MICO</name>
<dbReference type="PANTHER" id="PTHR10210:SF32">
    <property type="entry name" value="RIBOSE-PHOSPHATE PYROPHOSPHOKINASE 2"/>
    <property type="match status" value="1"/>
</dbReference>
<dbReference type="Gene3D" id="3.40.50.2020">
    <property type="match status" value="1"/>
</dbReference>
<dbReference type="InterPro" id="IPR000836">
    <property type="entry name" value="PRTase_dom"/>
</dbReference>